<dbReference type="Pfam" id="PF00775">
    <property type="entry name" value="Dioxygenase_C"/>
    <property type="match status" value="1"/>
</dbReference>
<dbReference type="GeneID" id="76214143"/>
<feature type="domain" description="Intradiol ring-cleavage dioxygenases" evidence="7">
    <location>
        <begin position="105"/>
        <end position="133"/>
    </location>
</feature>
<evidence type="ECO:0000256" key="2">
    <source>
        <dbReference type="ARBA" id="ARBA00007825"/>
    </source>
</evidence>
<keyword evidence="3" id="KW-0479">Metal-binding</keyword>
<dbReference type="AlphaFoldDB" id="A0AAX2DFW9"/>
<dbReference type="RefSeq" id="WP_052126466.1">
    <property type="nucleotide sequence ID" value="NZ_CAKKMJ010000011.1"/>
</dbReference>
<dbReference type="InterPro" id="IPR007535">
    <property type="entry name" value="Catechol_dOase_N"/>
</dbReference>
<name>A0AAX2DFW9_9PSED</name>
<dbReference type="Proteomes" id="UP000183772">
    <property type="component" value="Chromosome I"/>
</dbReference>
<gene>
    <name evidence="8" type="ORF">SAMN05216476_4089</name>
</gene>
<evidence type="ECO:0000313" key="9">
    <source>
        <dbReference type="Proteomes" id="UP000183772"/>
    </source>
</evidence>
<comment type="similarity">
    <text evidence="2">Belongs to the intradiol ring-cleavage dioxygenase family.</text>
</comment>
<dbReference type="Gene3D" id="2.60.130.10">
    <property type="entry name" value="Aromatic compound dioxygenase"/>
    <property type="match status" value="1"/>
</dbReference>
<keyword evidence="4" id="KW-0223">Dioxygenase</keyword>
<dbReference type="GO" id="GO:0008199">
    <property type="term" value="F:ferric iron binding"/>
    <property type="evidence" value="ECO:0007669"/>
    <property type="project" value="InterPro"/>
</dbReference>
<evidence type="ECO:0000256" key="1">
    <source>
        <dbReference type="ARBA" id="ARBA00001965"/>
    </source>
</evidence>
<comment type="cofactor">
    <cofactor evidence="1">
        <name>Fe(3+)</name>
        <dbReference type="ChEBI" id="CHEBI:29034"/>
    </cofactor>
</comment>
<keyword evidence="9" id="KW-1185">Reference proteome</keyword>
<keyword evidence="6" id="KW-0408">Iron</keyword>
<sequence length="272" mass="30442">MVNQRVKTVIEDLETTLCAFMRKHQISHSEYRAATDLIIQSIKLGEESLLFDVFFEAEASDISNNERQGSPEAIEGPFYLRGAPQLYPPYVMPQRDNEPGELLFFKGAITDLEGNPVPEAELDLWHADALGLYSNIHPGIPDWNLRGRFYANKQGQYEIQSILPPPYEIPKAGPTGAVLSALGRHCFRPAHLHVKVKHPAFGEMTSQLYFEGGEYLDNDVASAVRDGLVAKLVYRDSAEDLAIRGLTKPYYEVIYDFVLSAVPGKTATERTI</sequence>
<evidence type="ECO:0000256" key="4">
    <source>
        <dbReference type="ARBA" id="ARBA00022964"/>
    </source>
</evidence>
<dbReference type="GO" id="GO:0009712">
    <property type="term" value="P:catechol-containing compound metabolic process"/>
    <property type="evidence" value="ECO:0007669"/>
    <property type="project" value="InterPro"/>
</dbReference>
<dbReference type="SUPFAM" id="SSF49482">
    <property type="entry name" value="Aromatic compound dioxygenase"/>
    <property type="match status" value="1"/>
</dbReference>
<dbReference type="PANTHER" id="PTHR33711">
    <property type="entry name" value="DIOXYGENASE, PUTATIVE (AFU_ORTHOLOGUE AFUA_2G02910)-RELATED"/>
    <property type="match status" value="1"/>
</dbReference>
<accession>A0AAX2DFW9</accession>
<proteinExistence type="inferred from homology"/>
<evidence type="ECO:0000259" key="7">
    <source>
        <dbReference type="PROSITE" id="PS00083"/>
    </source>
</evidence>
<evidence type="ECO:0000256" key="5">
    <source>
        <dbReference type="ARBA" id="ARBA00023002"/>
    </source>
</evidence>
<evidence type="ECO:0000313" key="8">
    <source>
        <dbReference type="EMBL" id="SDU66210.1"/>
    </source>
</evidence>
<evidence type="ECO:0000256" key="6">
    <source>
        <dbReference type="ARBA" id="ARBA00023004"/>
    </source>
</evidence>
<dbReference type="PANTHER" id="PTHR33711:SF7">
    <property type="entry name" value="INTRADIOL RING-CLEAVAGE DIOXYGENASES DOMAIN-CONTAINING PROTEIN-RELATED"/>
    <property type="match status" value="1"/>
</dbReference>
<dbReference type="PROSITE" id="PS00083">
    <property type="entry name" value="INTRADIOL_DIOXYGENAS"/>
    <property type="match status" value="1"/>
</dbReference>
<reference evidence="8 9" key="1">
    <citation type="submission" date="2016-10" db="EMBL/GenBank/DDBJ databases">
        <authorList>
            <person name="Varghese N."/>
            <person name="Submissions S."/>
        </authorList>
    </citation>
    <scope>NUCLEOTIDE SEQUENCE [LARGE SCALE GENOMIC DNA]</scope>
    <source>
        <strain evidence="8 9">DSM 16733</strain>
    </source>
</reference>
<protein>
    <submittedName>
        <fullName evidence="8">Catechol 1,2-dioxygenase</fullName>
    </submittedName>
</protein>
<dbReference type="InterPro" id="IPR015889">
    <property type="entry name" value="Intradiol_dOase_core"/>
</dbReference>
<dbReference type="EMBL" id="LT629790">
    <property type="protein sequence ID" value="SDU66210.1"/>
    <property type="molecule type" value="Genomic_DNA"/>
</dbReference>
<organism evidence="8 9">
    <name type="scientific">Pseudomonas mediterranea</name>
    <dbReference type="NCBI Taxonomy" id="183795"/>
    <lineage>
        <taxon>Bacteria</taxon>
        <taxon>Pseudomonadati</taxon>
        <taxon>Pseudomonadota</taxon>
        <taxon>Gammaproteobacteria</taxon>
        <taxon>Pseudomonadales</taxon>
        <taxon>Pseudomonadaceae</taxon>
        <taxon>Pseudomonas</taxon>
    </lineage>
</organism>
<dbReference type="InterPro" id="IPR000627">
    <property type="entry name" value="Intradiol_dOase_C"/>
</dbReference>
<dbReference type="InterPro" id="IPR050770">
    <property type="entry name" value="Intradiol_RC_Dioxygenase"/>
</dbReference>
<keyword evidence="5" id="KW-0560">Oxidoreductase</keyword>
<dbReference type="GO" id="GO:0018576">
    <property type="term" value="F:catechol 1,2-dioxygenase activity"/>
    <property type="evidence" value="ECO:0007669"/>
    <property type="project" value="InterPro"/>
</dbReference>
<evidence type="ECO:0000256" key="3">
    <source>
        <dbReference type="ARBA" id="ARBA00022723"/>
    </source>
</evidence>
<dbReference type="Pfam" id="PF04444">
    <property type="entry name" value="Dioxygenase_N"/>
    <property type="match status" value="1"/>
</dbReference>